<organism evidence="1">
    <name type="scientific">Rhizophora mucronata</name>
    <name type="common">Asiatic mangrove</name>
    <dbReference type="NCBI Taxonomy" id="61149"/>
    <lineage>
        <taxon>Eukaryota</taxon>
        <taxon>Viridiplantae</taxon>
        <taxon>Streptophyta</taxon>
        <taxon>Embryophyta</taxon>
        <taxon>Tracheophyta</taxon>
        <taxon>Spermatophyta</taxon>
        <taxon>Magnoliopsida</taxon>
        <taxon>eudicotyledons</taxon>
        <taxon>Gunneridae</taxon>
        <taxon>Pentapetalae</taxon>
        <taxon>rosids</taxon>
        <taxon>fabids</taxon>
        <taxon>Malpighiales</taxon>
        <taxon>Rhizophoraceae</taxon>
        <taxon>Rhizophora</taxon>
    </lineage>
</organism>
<protein>
    <submittedName>
        <fullName evidence="1">Uncharacterized protein</fullName>
    </submittedName>
</protein>
<dbReference type="EMBL" id="GGEC01039542">
    <property type="protein sequence ID" value="MBX20026.1"/>
    <property type="molecule type" value="Transcribed_RNA"/>
</dbReference>
<sequence length="47" mass="5434">MQWHRTSCFKHLTDITSTNLFQTTTEIKIISDKATKVELFGINFCGK</sequence>
<evidence type="ECO:0000313" key="1">
    <source>
        <dbReference type="EMBL" id="MBX20026.1"/>
    </source>
</evidence>
<dbReference type="AlphaFoldDB" id="A0A2P2LPZ3"/>
<name>A0A2P2LPZ3_RHIMU</name>
<reference evidence="1" key="1">
    <citation type="submission" date="2018-02" db="EMBL/GenBank/DDBJ databases">
        <title>Rhizophora mucronata_Transcriptome.</title>
        <authorList>
            <person name="Meera S.P."/>
            <person name="Sreeshan A."/>
            <person name="Augustine A."/>
        </authorList>
    </citation>
    <scope>NUCLEOTIDE SEQUENCE</scope>
    <source>
        <tissue evidence="1">Leaf</tissue>
    </source>
</reference>
<proteinExistence type="predicted"/>
<accession>A0A2P2LPZ3</accession>